<comment type="caution">
    <text evidence="1">The sequence shown here is derived from an EMBL/GenBank/DDBJ whole genome shotgun (WGS) entry which is preliminary data.</text>
</comment>
<evidence type="ECO:0008006" key="3">
    <source>
        <dbReference type="Google" id="ProtNLM"/>
    </source>
</evidence>
<dbReference type="EMBL" id="BFFP01000003">
    <property type="protein sequence ID" value="GBG93900.1"/>
    <property type="molecule type" value="Genomic_DNA"/>
</dbReference>
<sequence length="187" mass="21056">MVTYVSGNEVKSLDHTGNISDITAGTLLGLNHEIQTNNGRIAIRSSRSTIYRVGPQSSFSVQQAIAGEVAIFYGKVYTDSLRSKEIVDGAKYRTSCYLPGPVTGLITNIDAETDRYYSFSDPLEIMEYDEQGERFQIARVEPFSKLELSFDDSLKMRERYKIVATLKLDDAEIASLYSDWVSPIKWK</sequence>
<protein>
    <recommendedName>
        <fullName evidence="3">FecR protein domain-containing protein</fullName>
    </recommendedName>
</protein>
<name>A0A401IQU6_9LACO</name>
<gene>
    <name evidence="1" type="ORF">LFYK43_03590</name>
</gene>
<evidence type="ECO:0000313" key="1">
    <source>
        <dbReference type="EMBL" id="GBG93900.1"/>
    </source>
</evidence>
<dbReference type="RefSeq" id="WP_124974813.1">
    <property type="nucleotide sequence ID" value="NZ_BFFP01000003.1"/>
</dbReference>
<dbReference type="AlphaFoldDB" id="A0A401IQU6"/>
<dbReference type="Proteomes" id="UP000286848">
    <property type="component" value="Unassembled WGS sequence"/>
</dbReference>
<proteinExistence type="predicted"/>
<reference evidence="1 2" key="1">
    <citation type="journal article" date="2019" name="Int. J. Syst. Evol. Microbiol.">
        <title>Lactobacillus salitolerans sp. nov., a novel lactic acid bacterium isolated from spent mushroom substrates.</title>
        <authorList>
            <person name="Tohno M."/>
            <person name="Tanizawa Y."/>
            <person name="Kojima Y."/>
            <person name="Sakamoto M."/>
            <person name="Nakamura Y."/>
            <person name="Ohkuma M."/>
            <person name="Kobayashi H."/>
        </authorList>
    </citation>
    <scope>NUCLEOTIDE SEQUENCE [LARGE SCALE GENOMIC DNA]</scope>
    <source>
        <strain evidence="1 2">YK43</strain>
    </source>
</reference>
<keyword evidence="2" id="KW-1185">Reference proteome</keyword>
<organism evidence="1 2">
    <name type="scientific">Ligilactobacillus salitolerans</name>
    <dbReference type="NCBI Taxonomy" id="1808352"/>
    <lineage>
        <taxon>Bacteria</taxon>
        <taxon>Bacillati</taxon>
        <taxon>Bacillota</taxon>
        <taxon>Bacilli</taxon>
        <taxon>Lactobacillales</taxon>
        <taxon>Lactobacillaceae</taxon>
        <taxon>Ligilactobacillus</taxon>
    </lineage>
</organism>
<dbReference type="OrthoDB" id="2225244at2"/>
<accession>A0A401IQU6</accession>
<evidence type="ECO:0000313" key="2">
    <source>
        <dbReference type="Proteomes" id="UP000286848"/>
    </source>
</evidence>